<evidence type="ECO:0000313" key="1">
    <source>
        <dbReference type="EMBL" id="KAI0039300.1"/>
    </source>
</evidence>
<sequence length="319" mass="34505">RRSESILDRQGRVLAQLVAPPRKDASWRGVPAGASAELRDAAAICPFSPDQLRHARGRYPALSAGYSWGGGPTRPKNASFYNDDQAAVAEGLLNSRNVGRILGHGSSAFATFNNECFEHYAAVLQDIRTRQPELRPPSANSVFPSVTFNFGPQAVTVPHRDAKNVPYGWCAVTALGDFDHERGGHLVLWDLQLVIEFPAGSTILIPSALITHSNASIQPGETRQSITQFCAGALIRWHAYGFRTEAAMRRQDRDLGRAFDDAATTRWGEMLSYLPTWEGVDVGGGAADGGPEPLETPGAGPSKQPRWEPGAGPSKHTQE</sequence>
<feature type="non-terminal residue" evidence="1">
    <location>
        <position position="1"/>
    </location>
</feature>
<accession>A0ACB8R6A2</accession>
<gene>
    <name evidence="1" type="ORF">FA95DRAFT_1504356</name>
</gene>
<reference evidence="1" key="1">
    <citation type="submission" date="2021-02" db="EMBL/GenBank/DDBJ databases">
        <authorList>
            <consortium name="DOE Joint Genome Institute"/>
            <person name="Ahrendt S."/>
            <person name="Looney B.P."/>
            <person name="Miyauchi S."/>
            <person name="Morin E."/>
            <person name="Drula E."/>
            <person name="Courty P.E."/>
            <person name="Chicoki N."/>
            <person name="Fauchery L."/>
            <person name="Kohler A."/>
            <person name="Kuo A."/>
            <person name="Labutti K."/>
            <person name="Pangilinan J."/>
            <person name="Lipzen A."/>
            <person name="Riley R."/>
            <person name="Andreopoulos W."/>
            <person name="He G."/>
            <person name="Johnson J."/>
            <person name="Barry K.W."/>
            <person name="Grigoriev I.V."/>
            <person name="Nagy L."/>
            <person name="Hibbett D."/>
            <person name="Henrissat B."/>
            <person name="Matheny P.B."/>
            <person name="Labbe J."/>
            <person name="Martin F."/>
        </authorList>
    </citation>
    <scope>NUCLEOTIDE SEQUENCE</scope>
    <source>
        <strain evidence="1">FP105234-sp</strain>
    </source>
</reference>
<proteinExistence type="predicted"/>
<evidence type="ECO:0000313" key="2">
    <source>
        <dbReference type="Proteomes" id="UP000814033"/>
    </source>
</evidence>
<name>A0ACB8R6A2_9AGAM</name>
<dbReference type="EMBL" id="MU276324">
    <property type="protein sequence ID" value="KAI0039300.1"/>
    <property type="molecule type" value="Genomic_DNA"/>
</dbReference>
<organism evidence="1 2">
    <name type="scientific">Auriscalpium vulgare</name>
    <dbReference type="NCBI Taxonomy" id="40419"/>
    <lineage>
        <taxon>Eukaryota</taxon>
        <taxon>Fungi</taxon>
        <taxon>Dikarya</taxon>
        <taxon>Basidiomycota</taxon>
        <taxon>Agaricomycotina</taxon>
        <taxon>Agaricomycetes</taxon>
        <taxon>Russulales</taxon>
        <taxon>Auriscalpiaceae</taxon>
        <taxon>Auriscalpium</taxon>
    </lineage>
</organism>
<keyword evidence="2" id="KW-1185">Reference proteome</keyword>
<protein>
    <submittedName>
        <fullName evidence="1">Uncharacterized protein</fullName>
    </submittedName>
</protein>
<comment type="caution">
    <text evidence="1">The sequence shown here is derived from an EMBL/GenBank/DDBJ whole genome shotgun (WGS) entry which is preliminary data.</text>
</comment>
<reference evidence="1" key="2">
    <citation type="journal article" date="2022" name="New Phytol.">
        <title>Evolutionary transition to the ectomycorrhizal habit in the genomes of a hyperdiverse lineage of mushroom-forming fungi.</title>
        <authorList>
            <person name="Looney B."/>
            <person name="Miyauchi S."/>
            <person name="Morin E."/>
            <person name="Drula E."/>
            <person name="Courty P.E."/>
            <person name="Kohler A."/>
            <person name="Kuo A."/>
            <person name="LaButti K."/>
            <person name="Pangilinan J."/>
            <person name="Lipzen A."/>
            <person name="Riley R."/>
            <person name="Andreopoulos W."/>
            <person name="He G."/>
            <person name="Johnson J."/>
            <person name="Nolan M."/>
            <person name="Tritt A."/>
            <person name="Barry K.W."/>
            <person name="Grigoriev I.V."/>
            <person name="Nagy L.G."/>
            <person name="Hibbett D."/>
            <person name="Henrissat B."/>
            <person name="Matheny P.B."/>
            <person name="Labbe J."/>
            <person name="Martin F.M."/>
        </authorList>
    </citation>
    <scope>NUCLEOTIDE SEQUENCE</scope>
    <source>
        <strain evidence="1">FP105234-sp</strain>
    </source>
</reference>
<dbReference type="Proteomes" id="UP000814033">
    <property type="component" value="Unassembled WGS sequence"/>
</dbReference>